<evidence type="ECO:0000313" key="2">
    <source>
        <dbReference type="EMBL" id="PQO34223.1"/>
    </source>
</evidence>
<dbReference type="InterPro" id="IPR012902">
    <property type="entry name" value="N_methyl_site"/>
</dbReference>
<dbReference type="AlphaFoldDB" id="A0A2S8FPV4"/>
<evidence type="ECO:0008006" key="4">
    <source>
        <dbReference type="Google" id="ProtNLM"/>
    </source>
</evidence>
<comment type="caution">
    <text evidence="2">The sequence shown here is derived from an EMBL/GenBank/DDBJ whole genome shotgun (WGS) entry which is preliminary data.</text>
</comment>
<gene>
    <name evidence="2" type="ORF">C5Y83_11860</name>
</gene>
<evidence type="ECO:0000313" key="3">
    <source>
        <dbReference type="Proteomes" id="UP000238322"/>
    </source>
</evidence>
<dbReference type="NCBIfam" id="TIGR02532">
    <property type="entry name" value="IV_pilin_GFxxxE"/>
    <property type="match status" value="1"/>
</dbReference>
<keyword evidence="1" id="KW-0812">Transmembrane</keyword>
<protein>
    <recommendedName>
        <fullName evidence="4">Prepilin-type cleavage/methylation domain-containing protein</fullName>
    </recommendedName>
</protein>
<name>A0A2S8FPV4_9BACT</name>
<proteinExistence type="predicted"/>
<feature type="transmembrane region" description="Helical" evidence="1">
    <location>
        <begin position="21"/>
        <end position="39"/>
    </location>
</feature>
<sequence length="205" mass="22555">MLSRSHQPTLSLHQGFSLMEAVVAMTIVAIAGSVLLLGVEATLESVVEQEEVIVADGIARQMLDEIQGQNWVDPALRGSPYQNSLSASADELAAPGRSKFDDTDDYNNYVATPPVNIAGAMLSSTDSSGDVLPDAFRPSSSKLTNWRCEVEVAYVSETDHATQLADNNPTNYRVIICRVYRQNLDDTWREVVQRERIISYIPAHD</sequence>
<accession>A0A2S8FPV4</accession>
<dbReference type="OrthoDB" id="260065at2"/>
<keyword evidence="1" id="KW-0472">Membrane</keyword>
<reference evidence="2 3" key="1">
    <citation type="submission" date="2018-02" db="EMBL/GenBank/DDBJ databases">
        <title>Comparative genomes isolates from brazilian mangrove.</title>
        <authorList>
            <person name="Araujo J.E."/>
            <person name="Taketani R.G."/>
            <person name="Silva M.C.P."/>
            <person name="Loureco M.V."/>
            <person name="Andreote F.D."/>
        </authorList>
    </citation>
    <scope>NUCLEOTIDE SEQUENCE [LARGE SCALE GENOMIC DNA]</scope>
    <source>
        <strain evidence="2 3">Hex-1 MGV</strain>
    </source>
</reference>
<dbReference type="Proteomes" id="UP000238322">
    <property type="component" value="Unassembled WGS sequence"/>
</dbReference>
<evidence type="ECO:0000256" key="1">
    <source>
        <dbReference type="SAM" id="Phobius"/>
    </source>
</evidence>
<organism evidence="2 3">
    <name type="scientific">Blastopirellula marina</name>
    <dbReference type="NCBI Taxonomy" id="124"/>
    <lineage>
        <taxon>Bacteria</taxon>
        <taxon>Pseudomonadati</taxon>
        <taxon>Planctomycetota</taxon>
        <taxon>Planctomycetia</taxon>
        <taxon>Pirellulales</taxon>
        <taxon>Pirellulaceae</taxon>
        <taxon>Blastopirellula</taxon>
    </lineage>
</organism>
<keyword evidence="1" id="KW-1133">Transmembrane helix</keyword>
<dbReference type="RefSeq" id="WP_105329952.1">
    <property type="nucleotide sequence ID" value="NZ_PUHY01000010.1"/>
</dbReference>
<dbReference type="EMBL" id="PUHY01000010">
    <property type="protein sequence ID" value="PQO34223.1"/>
    <property type="molecule type" value="Genomic_DNA"/>
</dbReference>